<dbReference type="PATRIC" id="fig|251221.4.peg.3744"/>
<proteinExistence type="predicted"/>
<protein>
    <submittedName>
        <fullName evidence="2">Gll3711 protein</fullName>
    </submittedName>
</protein>
<dbReference type="Pfam" id="PF04101">
    <property type="entry name" value="Glyco_tran_28_C"/>
    <property type="match status" value="1"/>
</dbReference>
<dbReference type="HOGENOM" id="CLU_085408_1_0_3"/>
<dbReference type="SUPFAM" id="SSF53756">
    <property type="entry name" value="UDP-Glycosyltransferase/glycogen phosphorylase"/>
    <property type="match status" value="1"/>
</dbReference>
<sequence length="158" mass="17690">MILVTLGTQFFPFDRLVRWIDELLAQGVIDEPVLLQHGETTPTRPMHPLVTAIYSLEIGEMQEAVRRSSLVVSHAGQGSARMLARLGARFVLLPRLKRHGEHIDDHQLLFAQAVARLGVPHCTSRTELARYILQPPAPFEGELFKAPSLADHLVLRFG</sequence>
<dbReference type="AlphaFoldDB" id="Q7NF16"/>
<dbReference type="OrthoDB" id="9814973at2"/>
<name>Q7NF16_GLOVI</name>
<dbReference type="RefSeq" id="WP_011143700.1">
    <property type="nucleotide sequence ID" value="NC_005125.1"/>
</dbReference>
<dbReference type="STRING" id="251221.gene:10761227"/>
<reference evidence="2 3" key="2">
    <citation type="journal article" date="2003" name="DNA Res.">
        <title>Complete genome structure of Gloeobacter violaceus PCC 7421, a cyanobacterium that lacks thylakoids (supplement).</title>
        <authorList>
            <person name="Nakamura Y."/>
            <person name="Kaneko T."/>
            <person name="Sato S."/>
            <person name="Mimuro M."/>
            <person name="Miyashita H."/>
            <person name="Tsuchiya T."/>
            <person name="Sasamoto S."/>
            <person name="Watanabe A."/>
            <person name="Kawashima K."/>
            <person name="Kishida Y."/>
            <person name="Kiyokawa C."/>
            <person name="Kohara M."/>
            <person name="Matsumoto M."/>
            <person name="Matsuno A."/>
            <person name="Nakazaki N."/>
            <person name="Shimpo S."/>
            <person name="Takeuchi C."/>
            <person name="Yamada M."/>
            <person name="Tabata S."/>
        </authorList>
    </citation>
    <scope>NUCLEOTIDE SEQUENCE [LARGE SCALE GENOMIC DNA]</scope>
    <source>
        <strain evidence="3">ATCC 29082 / PCC 7421</strain>
    </source>
</reference>
<dbReference type="InterPro" id="IPR007235">
    <property type="entry name" value="Glyco_trans_28_C"/>
</dbReference>
<organism evidence="2 3">
    <name type="scientific">Gloeobacter violaceus (strain ATCC 29082 / PCC 7421)</name>
    <dbReference type="NCBI Taxonomy" id="251221"/>
    <lineage>
        <taxon>Bacteria</taxon>
        <taxon>Bacillati</taxon>
        <taxon>Cyanobacteriota</taxon>
        <taxon>Cyanophyceae</taxon>
        <taxon>Gloeobacterales</taxon>
        <taxon>Gloeobacteraceae</taxon>
        <taxon>Gloeobacter</taxon>
    </lineage>
</organism>
<gene>
    <name evidence="2" type="ordered locus">gll3711</name>
</gene>
<dbReference type="EnsemblBacteria" id="BAC91652">
    <property type="protein sequence ID" value="BAC91652"/>
    <property type="gene ID" value="BAC91652"/>
</dbReference>
<dbReference type="EMBL" id="BA000045">
    <property type="protein sequence ID" value="BAC91652.1"/>
    <property type="molecule type" value="Genomic_DNA"/>
</dbReference>
<dbReference type="eggNOG" id="COG5017">
    <property type="taxonomic scope" value="Bacteria"/>
</dbReference>
<evidence type="ECO:0000259" key="1">
    <source>
        <dbReference type="Pfam" id="PF04101"/>
    </source>
</evidence>
<accession>Q7NF16</accession>
<dbReference type="Proteomes" id="UP000000557">
    <property type="component" value="Chromosome"/>
</dbReference>
<keyword evidence="3" id="KW-1185">Reference proteome</keyword>
<dbReference type="GO" id="GO:0016758">
    <property type="term" value="F:hexosyltransferase activity"/>
    <property type="evidence" value="ECO:0007669"/>
    <property type="project" value="InterPro"/>
</dbReference>
<feature type="domain" description="Glycosyl transferase family 28 C-terminal" evidence="1">
    <location>
        <begin position="1"/>
        <end position="132"/>
    </location>
</feature>
<reference evidence="2 3" key="1">
    <citation type="journal article" date="2003" name="DNA Res.">
        <title>Complete genome structure of Gloeobacter violaceus PCC 7421, a cyanobacterium that lacks thylakoids.</title>
        <authorList>
            <person name="Nakamura Y."/>
            <person name="Kaneko T."/>
            <person name="Sato S."/>
            <person name="Mimuro M."/>
            <person name="Miyashita H."/>
            <person name="Tsuchiya T."/>
            <person name="Sasamoto S."/>
            <person name="Watanabe A."/>
            <person name="Kawashima K."/>
            <person name="Kishida Y."/>
            <person name="Kiyokawa C."/>
            <person name="Kohara M."/>
            <person name="Matsumoto M."/>
            <person name="Matsuno A."/>
            <person name="Nakazaki N."/>
            <person name="Shimpo S."/>
            <person name="Takeuchi C."/>
            <person name="Yamada M."/>
            <person name="Tabata S."/>
        </authorList>
    </citation>
    <scope>NUCLEOTIDE SEQUENCE [LARGE SCALE GENOMIC DNA]</scope>
    <source>
        <strain evidence="3">ATCC 29082 / PCC 7421</strain>
    </source>
</reference>
<dbReference type="InParanoid" id="Q7NF16"/>
<dbReference type="PhylomeDB" id="Q7NF16"/>
<dbReference type="Gene3D" id="3.40.50.2000">
    <property type="entry name" value="Glycogen Phosphorylase B"/>
    <property type="match status" value="1"/>
</dbReference>
<evidence type="ECO:0000313" key="3">
    <source>
        <dbReference type="Proteomes" id="UP000000557"/>
    </source>
</evidence>
<dbReference type="CAZy" id="GT1">
    <property type="family name" value="Glycosyltransferase Family 1"/>
</dbReference>
<dbReference type="KEGG" id="gvi:gll3711"/>
<evidence type="ECO:0000313" key="2">
    <source>
        <dbReference type="EMBL" id="BAC91652.1"/>
    </source>
</evidence>